<evidence type="ECO:0000256" key="1">
    <source>
        <dbReference type="ARBA" id="ARBA00022500"/>
    </source>
</evidence>
<keyword evidence="1 5" id="KW-0145">Chemotaxis</keyword>
<evidence type="ECO:0000259" key="7">
    <source>
        <dbReference type="PROSITE" id="PS50110"/>
    </source>
</evidence>
<keyword evidence="6" id="KW-0597">Phosphoprotein</keyword>
<protein>
    <recommendedName>
        <fullName evidence="3">protein-glutamate methylesterase</fullName>
        <ecNumber evidence="3">3.1.1.61</ecNumber>
    </recommendedName>
</protein>
<dbReference type="Gene3D" id="3.40.50.2300">
    <property type="match status" value="1"/>
</dbReference>
<comment type="caution">
    <text evidence="9">The sequence shown here is derived from an EMBL/GenBank/DDBJ whole genome shotgun (WGS) entry which is preliminary data.</text>
</comment>
<dbReference type="InterPro" id="IPR035909">
    <property type="entry name" value="CheB_C"/>
</dbReference>
<dbReference type="CDD" id="cd16432">
    <property type="entry name" value="CheB_Rec"/>
    <property type="match status" value="1"/>
</dbReference>
<dbReference type="InterPro" id="IPR008248">
    <property type="entry name" value="CheB-like"/>
</dbReference>
<evidence type="ECO:0000256" key="6">
    <source>
        <dbReference type="PROSITE-ProRule" id="PRU00169"/>
    </source>
</evidence>
<name>A0ABX0U2L4_9SPHN</name>
<feature type="active site" evidence="5">
    <location>
        <position position="268"/>
    </location>
</feature>
<dbReference type="GO" id="GO:0008984">
    <property type="term" value="F:protein-glutamate methylesterase activity"/>
    <property type="evidence" value="ECO:0007669"/>
    <property type="project" value="UniProtKB-EC"/>
</dbReference>
<dbReference type="Gene3D" id="3.40.50.180">
    <property type="entry name" value="Methylesterase CheB, C-terminal domain"/>
    <property type="match status" value="1"/>
</dbReference>
<evidence type="ECO:0000313" key="9">
    <source>
        <dbReference type="EMBL" id="NIJ24733.1"/>
    </source>
</evidence>
<proteinExistence type="predicted"/>
<dbReference type="Proteomes" id="UP000788153">
    <property type="component" value="Unassembled WGS sequence"/>
</dbReference>
<dbReference type="PROSITE" id="PS50122">
    <property type="entry name" value="CHEB"/>
    <property type="match status" value="1"/>
</dbReference>
<dbReference type="SUPFAM" id="SSF52172">
    <property type="entry name" value="CheY-like"/>
    <property type="match status" value="1"/>
</dbReference>
<feature type="domain" description="Response regulatory" evidence="7">
    <location>
        <begin position="1"/>
        <end position="101"/>
    </location>
</feature>
<dbReference type="Pfam" id="PF01339">
    <property type="entry name" value="CheB_methylest"/>
    <property type="match status" value="1"/>
</dbReference>
<evidence type="ECO:0000259" key="8">
    <source>
        <dbReference type="PROSITE" id="PS50122"/>
    </source>
</evidence>
<dbReference type="PANTHER" id="PTHR42872">
    <property type="entry name" value="PROTEIN-GLUTAMATE METHYLESTERASE/PROTEIN-GLUTAMINE GLUTAMINASE"/>
    <property type="match status" value="1"/>
</dbReference>
<evidence type="ECO:0000256" key="4">
    <source>
        <dbReference type="ARBA" id="ARBA00048267"/>
    </source>
</evidence>
<dbReference type="SUPFAM" id="SSF52738">
    <property type="entry name" value="Methylesterase CheB, C-terminal domain"/>
    <property type="match status" value="1"/>
</dbReference>
<reference evidence="9 10" key="1">
    <citation type="submission" date="2020-03" db="EMBL/GenBank/DDBJ databases">
        <title>Genomic Encyclopedia of Type Strains, Phase IV (KMG-IV): sequencing the most valuable type-strain genomes for metagenomic binning, comparative biology and taxonomic classification.</title>
        <authorList>
            <person name="Goeker M."/>
        </authorList>
    </citation>
    <scope>NUCLEOTIDE SEQUENCE [LARGE SCALE GENOMIC DNA]</scope>
    <source>
        <strain evidence="9 10">DSM 22753</strain>
    </source>
</reference>
<dbReference type="Pfam" id="PF00072">
    <property type="entry name" value="Response_reg"/>
    <property type="match status" value="1"/>
</dbReference>
<dbReference type="InterPro" id="IPR001789">
    <property type="entry name" value="Sig_transdc_resp-reg_receiver"/>
</dbReference>
<dbReference type="PIRSF" id="PIRSF000876">
    <property type="entry name" value="RR_chemtxs_CheB"/>
    <property type="match status" value="1"/>
</dbReference>
<evidence type="ECO:0000256" key="2">
    <source>
        <dbReference type="ARBA" id="ARBA00022801"/>
    </source>
</evidence>
<sequence length="324" mass="32736">MDAVPRFAVAAAVGTAEAALAYLETEQVAVILLDLEMPGVTGLAALPDLLAAGRGARVLVVSSTVDAGAATTIQALALGAAGTLVKPGIGSFAGRFGDMLADQLQRLIDPPAEAATLQPAHPAEAFHGPLAIGKQAFSIVGIGASTGGIHALSQVLRPLTATFQAPIVITQHLPVTFSAYFAAQVALLAGRPCDVAEDRMRLQPGRVVVAPGDAHLVLTRMTDGVAVRLSRQPAASRCMPSVDPMLQSLAALYGDRALGIMLSGMGRDGAQGAADLVSAGGTIVAQDRASSVVWGMPGAVAHLASAVLSPDAIGALIAKQRCPA</sequence>
<dbReference type="EC" id="3.1.1.61" evidence="3"/>
<evidence type="ECO:0000256" key="3">
    <source>
        <dbReference type="ARBA" id="ARBA00039140"/>
    </source>
</evidence>
<dbReference type="InterPro" id="IPR011006">
    <property type="entry name" value="CheY-like_superfamily"/>
</dbReference>
<dbReference type="PROSITE" id="PS50110">
    <property type="entry name" value="RESPONSE_REGULATORY"/>
    <property type="match status" value="1"/>
</dbReference>
<gene>
    <name evidence="9" type="ORF">FHT01_002275</name>
</gene>
<organism evidence="9 10">
    <name type="scientific">Sphingomonas japonica</name>
    <dbReference type="NCBI Taxonomy" id="511662"/>
    <lineage>
        <taxon>Bacteria</taxon>
        <taxon>Pseudomonadati</taxon>
        <taxon>Pseudomonadota</taxon>
        <taxon>Alphaproteobacteria</taxon>
        <taxon>Sphingomonadales</taxon>
        <taxon>Sphingomonadaceae</taxon>
        <taxon>Sphingomonas</taxon>
    </lineage>
</organism>
<feature type="active site" evidence="5">
    <location>
        <position position="172"/>
    </location>
</feature>
<comment type="catalytic activity">
    <reaction evidence="4">
        <text>[protein]-L-glutamate 5-O-methyl ester + H2O = L-glutamyl-[protein] + methanol + H(+)</text>
        <dbReference type="Rhea" id="RHEA:23236"/>
        <dbReference type="Rhea" id="RHEA-COMP:10208"/>
        <dbReference type="Rhea" id="RHEA-COMP:10311"/>
        <dbReference type="ChEBI" id="CHEBI:15377"/>
        <dbReference type="ChEBI" id="CHEBI:15378"/>
        <dbReference type="ChEBI" id="CHEBI:17790"/>
        <dbReference type="ChEBI" id="CHEBI:29973"/>
        <dbReference type="ChEBI" id="CHEBI:82795"/>
        <dbReference type="EC" id="3.1.1.61"/>
    </reaction>
</comment>
<keyword evidence="10" id="KW-1185">Reference proteome</keyword>
<dbReference type="EMBL" id="JAASQP010000001">
    <property type="protein sequence ID" value="NIJ24733.1"/>
    <property type="molecule type" value="Genomic_DNA"/>
</dbReference>
<dbReference type="PANTHER" id="PTHR42872:SF3">
    <property type="entry name" value="PROTEIN-GLUTAMATE METHYLESTERASE_PROTEIN-GLUTAMINE GLUTAMINASE 1"/>
    <property type="match status" value="1"/>
</dbReference>
<dbReference type="InterPro" id="IPR000673">
    <property type="entry name" value="Sig_transdc_resp-reg_Me-estase"/>
</dbReference>
<keyword evidence="2 5" id="KW-0378">Hydrolase</keyword>
<feature type="active site" evidence="5">
    <location>
        <position position="145"/>
    </location>
</feature>
<feature type="domain" description="CheB-type methylesterase" evidence="8">
    <location>
        <begin position="129"/>
        <end position="297"/>
    </location>
</feature>
<accession>A0ABX0U2L4</accession>
<evidence type="ECO:0000256" key="5">
    <source>
        <dbReference type="PROSITE-ProRule" id="PRU00050"/>
    </source>
</evidence>
<feature type="modified residue" description="4-aspartylphosphate" evidence="6">
    <location>
        <position position="34"/>
    </location>
</feature>
<evidence type="ECO:0000313" key="10">
    <source>
        <dbReference type="Proteomes" id="UP000788153"/>
    </source>
</evidence>